<reference evidence="1 2" key="1">
    <citation type="submission" date="2016-10" db="EMBL/GenBank/DDBJ databases">
        <authorList>
            <person name="de Groot N.N."/>
        </authorList>
    </citation>
    <scope>NUCLEOTIDE SEQUENCE [LARGE SCALE GENOMIC DNA]</scope>
    <source>
        <strain evidence="1 2">CGMCC 1.11030</strain>
    </source>
</reference>
<dbReference type="AlphaFoldDB" id="A0A1I3JJE7"/>
<accession>A0A1I3JJE7</accession>
<dbReference type="Proteomes" id="UP000199377">
    <property type="component" value="Unassembled WGS sequence"/>
</dbReference>
<organism evidence="1 2">
    <name type="scientific">Albimonas pacifica</name>
    <dbReference type="NCBI Taxonomy" id="1114924"/>
    <lineage>
        <taxon>Bacteria</taxon>
        <taxon>Pseudomonadati</taxon>
        <taxon>Pseudomonadota</taxon>
        <taxon>Alphaproteobacteria</taxon>
        <taxon>Rhodobacterales</taxon>
        <taxon>Paracoccaceae</taxon>
        <taxon>Albimonas</taxon>
    </lineage>
</organism>
<dbReference type="STRING" id="1114924.SAMN05216258_10833"/>
<evidence type="ECO:0000313" key="1">
    <source>
        <dbReference type="EMBL" id="SFI60377.1"/>
    </source>
</evidence>
<dbReference type="EMBL" id="FOQH01000008">
    <property type="protein sequence ID" value="SFI60377.1"/>
    <property type="molecule type" value="Genomic_DNA"/>
</dbReference>
<evidence type="ECO:0000313" key="2">
    <source>
        <dbReference type="Proteomes" id="UP000199377"/>
    </source>
</evidence>
<name>A0A1I3JJE7_9RHOB</name>
<protein>
    <submittedName>
        <fullName evidence="1">Uncharacterized protein</fullName>
    </submittedName>
</protein>
<proteinExistence type="predicted"/>
<dbReference type="RefSeq" id="WP_092861611.1">
    <property type="nucleotide sequence ID" value="NZ_FOQH01000008.1"/>
</dbReference>
<sequence>MNGVDGYGSAARGPRSHEEVRPLVLVGGETHRSLTWAAQAYRVSTSIIAEAWNDRVPVAAVVAARNRRAGLT</sequence>
<gene>
    <name evidence="1" type="ORF">SAMN05216258_10833</name>
</gene>
<keyword evidence="2" id="KW-1185">Reference proteome</keyword>